<dbReference type="Proteomes" id="UP001162992">
    <property type="component" value="Chromosome 1"/>
</dbReference>
<keyword evidence="2" id="KW-1185">Reference proteome</keyword>
<organism evidence="1 2">
    <name type="scientific">Diphasiastrum complanatum</name>
    <name type="common">Issler's clubmoss</name>
    <name type="synonym">Lycopodium complanatum</name>
    <dbReference type="NCBI Taxonomy" id="34168"/>
    <lineage>
        <taxon>Eukaryota</taxon>
        <taxon>Viridiplantae</taxon>
        <taxon>Streptophyta</taxon>
        <taxon>Embryophyta</taxon>
        <taxon>Tracheophyta</taxon>
        <taxon>Lycopodiopsida</taxon>
        <taxon>Lycopodiales</taxon>
        <taxon>Lycopodiaceae</taxon>
        <taxon>Lycopodioideae</taxon>
        <taxon>Diphasiastrum</taxon>
    </lineage>
</organism>
<evidence type="ECO:0000313" key="1">
    <source>
        <dbReference type="EMBL" id="KAJ7571149.1"/>
    </source>
</evidence>
<sequence length="424" mass="48687">MVSSSGVFSLLRIASDQDTHCKCDKLSSKVRTSNFWGAIPGSMARANSEEKIGYDLRRSKRLEKYTLAEIHRHNTPEDAWIVVDGNVYNITEFLDCHPGGAEIILQHIGNNDLGQLMRGSDHRNAHKHSQAAFRMLSQFLVGTIESDRDDEKVSINNSKLHRSSISTDSFEVDLRKPLVFQVGHLGDRYQEWVHEPIVCKESPRFYYSDVAELLTTTKWWIIPVVWLPFVFWMESVAVKAGYNLPFLIFLMLSGALVWTLLEYILHRFLFHMKTRSYWGNTLHYHLHGFHHKHPMDGSRLVFPPALTAIACLLIWFTASLIIASYTIKAAMFGGGLLAYIIYDLTHYYLHFGVAFNNHFLYMKRYHLNHHFKVQTDAFGITSTLWDRIFATLPGNEAQCNNVRKSITSFSCDSVENSEHAPVEL</sequence>
<comment type="caution">
    <text evidence="1">The sequence shown here is derived from an EMBL/GenBank/DDBJ whole genome shotgun (WGS) entry which is preliminary data.</text>
</comment>
<proteinExistence type="predicted"/>
<gene>
    <name evidence="1" type="ORF">O6H91_01G151800</name>
</gene>
<dbReference type="EMBL" id="CM055092">
    <property type="protein sequence ID" value="KAJ7571149.1"/>
    <property type="molecule type" value="Genomic_DNA"/>
</dbReference>
<accession>A0ACC2EXF7</accession>
<name>A0ACC2EXF7_DIPCM</name>
<evidence type="ECO:0000313" key="2">
    <source>
        <dbReference type="Proteomes" id="UP001162992"/>
    </source>
</evidence>
<reference evidence="2" key="1">
    <citation type="journal article" date="2024" name="Proc. Natl. Acad. Sci. U.S.A.">
        <title>Extraordinary preservation of gene collinearity over three hundred million years revealed in homosporous lycophytes.</title>
        <authorList>
            <person name="Li C."/>
            <person name="Wickell D."/>
            <person name="Kuo L.Y."/>
            <person name="Chen X."/>
            <person name="Nie B."/>
            <person name="Liao X."/>
            <person name="Peng D."/>
            <person name="Ji J."/>
            <person name="Jenkins J."/>
            <person name="Williams M."/>
            <person name="Shu S."/>
            <person name="Plott C."/>
            <person name="Barry K."/>
            <person name="Rajasekar S."/>
            <person name="Grimwood J."/>
            <person name="Han X."/>
            <person name="Sun S."/>
            <person name="Hou Z."/>
            <person name="He W."/>
            <person name="Dai G."/>
            <person name="Sun C."/>
            <person name="Schmutz J."/>
            <person name="Leebens-Mack J.H."/>
            <person name="Li F.W."/>
            <person name="Wang L."/>
        </authorList>
    </citation>
    <scope>NUCLEOTIDE SEQUENCE [LARGE SCALE GENOMIC DNA]</scope>
    <source>
        <strain evidence="2">cv. PW_Plant_1</strain>
    </source>
</reference>
<protein>
    <submittedName>
        <fullName evidence="1">Uncharacterized protein</fullName>
    </submittedName>
</protein>